<name>N8Q9Q9_9GAMM</name>
<evidence type="ECO:0000313" key="2">
    <source>
        <dbReference type="Proteomes" id="UP000013086"/>
    </source>
</evidence>
<dbReference type="eggNOG" id="ENOG5031V11">
    <property type="taxonomic scope" value="Bacteria"/>
</dbReference>
<protein>
    <submittedName>
        <fullName evidence="1">Uncharacterized protein</fullName>
    </submittedName>
</protein>
<comment type="caution">
    <text evidence="1">The sequence shown here is derived from an EMBL/GenBank/DDBJ whole genome shotgun (WGS) entry which is preliminary data.</text>
</comment>
<evidence type="ECO:0000313" key="1">
    <source>
        <dbReference type="EMBL" id="ENU18642.1"/>
    </source>
</evidence>
<reference evidence="1 2" key="1">
    <citation type="submission" date="2013-02" db="EMBL/GenBank/DDBJ databases">
        <title>The Genome Sequence of Acinetobacter sp. ANC 3994.</title>
        <authorList>
            <consortium name="The Broad Institute Genome Sequencing Platform"/>
            <consortium name="The Broad Institute Genome Sequencing Center for Infectious Disease"/>
            <person name="Cerqueira G."/>
            <person name="Feldgarden M."/>
            <person name="Courvalin P."/>
            <person name="Perichon B."/>
            <person name="Grillot-Courvalin C."/>
            <person name="Clermont D."/>
            <person name="Rocha E."/>
            <person name="Yoon E.-J."/>
            <person name="Nemec A."/>
            <person name="Walker B."/>
            <person name="Young S.K."/>
            <person name="Zeng Q."/>
            <person name="Gargeya S."/>
            <person name="Fitzgerald M."/>
            <person name="Haas B."/>
            <person name="Abouelleil A."/>
            <person name="Alvarado L."/>
            <person name="Arachchi H.M."/>
            <person name="Berlin A.M."/>
            <person name="Chapman S.B."/>
            <person name="Dewar J."/>
            <person name="Goldberg J."/>
            <person name="Griggs A."/>
            <person name="Gujja S."/>
            <person name="Hansen M."/>
            <person name="Howarth C."/>
            <person name="Imamovic A."/>
            <person name="Larimer J."/>
            <person name="McCowan C."/>
            <person name="Murphy C."/>
            <person name="Neiman D."/>
            <person name="Pearson M."/>
            <person name="Priest M."/>
            <person name="Roberts A."/>
            <person name="Saif S."/>
            <person name="Shea T."/>
            <person name="Sisk P."/>
            <person name="Sykes S."/>
            <person name="Wortman J."/>
            <person name="Nusbaum C."/>
            <person name="Birren B."/>
        </authorList>
    </citation>
    <scope>NUCLEOTIDE SEQUENCE [LARGE SCALE GENOMIC DNA]</scope>
    <source>
        <strain evidence="1 2">ANC 3994</strain>
    </source>
</reference>
<sequence length="865" mass="98576">MHTPRPYGLAVEGGELTEYDKAFIHSTVVRFSNFKEASRLESLRDTYDLPNGGYCVIQDMGNVLKVIAHKTQTNPQFSFTIDGMAKAYIPMFFSGIITRARVNSSQGVKLKLTQSCIARLKQLPDVENVTKEIELQRFVIPYGENFSEFKPEYESDQIWTQYVAQNAGWYSGSMAKLMQVVGGYGRQDFDYLPNTPLERAIFQLPVSVYELIEDEINGVRLPGYTGIPPLDGKFQYDYKFSKTHAVSFDTFGKPWLVQIGSDKKVWAMPLPIIPATLSEHFKQYVEEELKDDEILEILNHFGAMPSGEGFPEDKSEFMSWVRAGVIVQVCDTSDFYNHIAYYEACGWSFNTRGGNAYNTCYNYDYTTGLAFGMTYKMSLSLVGQEDHYGLKRVSINSQELGDSEARRLIEYLQQLMAKLKDGSHRSNAILYKLRKVGNEIILKRVQQAGINIHFENEVNYWDGYTVKAAQHTGSVTQVYSGYLFHPAKFENQPQIKFPNYAQGGCLSFNFSPIETGWRVACDTIMFAYYDGDDIKVVKYFIDESLTYSKEIDTDYEECMMVGHWYKNETEGFTSIFGHFYTSDIDERDEVSQSVTKTTIEGRDQGYDSKPFFAQDSIFWRPGTLWRNRYYTHLIKTDSTSGTNLYLGVCIPMFQRACVLHATKETHVSKSYSESYGLLAAKYPYSYRYWTHDNLFAFIGGLAVQKGQPVPVAGNPVWVEIENYAPSMCSDFADQGPWIPSLPADYTWLVHPDRMVWRAQGGGGPPKVKEYSFTRSLAANTDDRVIKTMFMEQTVDVKKEGVSDGYFISSPNPIGSIFYRDACRVFMGRAEYGNIGEAVNNMRWRGGYTSLADHKSCYHFIGVINE</sequence>
<proteinExistence type="predicted"/>
<dbReference type="OrthoDB" id="6665880at2"/>
<accession>N8Q9Q9</accession>
<dbReference type="HOGENOM" id="CLU_331955_0_0_6"/>
<organism evidence="1 2">
    <name type="scientific">Acinetobacter bohemicus ANC 3994</name>
    <dbReference type="NCBI Taxonomy" id="1217715"/>
    <lineage>
        <taxon>Bacteria</taxon>
        <taxon>Pseudomonadati</taxon>
        <taxon>Pseudomonadota</taxon>
        <taxon>Gammaproteobacteria</taxon>
        <taxon>Moraxellales</taxon>
        <taxon>Moraxellaceae</taxon>
        <taxon>Acinetobacter</taxon>
    </lineage>
</organism>
<dbReference type="EMBL" id="APOH01000021">
    <property type="protein sequence ID" value="ENU18642.1"/>
    <property type="molecule type" value="Genomic_DNA"/>
</dbReference>
<dbReference type="AlphaFoldDB" id="N8Q9Q9"/>
<dbReference type="PATRIC" id="fig|1217715.3.peg.2707"/>
<gene>
    <name evidence="1" type="ORF">F994_02769</name>
</gene>
<dbReference type="Proteomes" id="UP000013086">
    <property type="component" value="Unassembled WGS sequence"/>
</dbReference>
<dbReference type="RefSeq" id="WP_004649372.1">
    <property type="nucleotide sequence ID" value="NZ_KB849166.1"/>
</dbReference>